<evidence type="ECO:0000313" key="4">
    <source>
        <dbReference type="Proteomes" id="UP000464378"/>
    </source>
</evidence>
<sequence length="321" mass="34860">MFRLSPVLRKARAFTLIELLVVIAIIAILIGLLLPAVQKVREAAARMKCQNNLKQFGLACHAFHDANGSFPRGGRIGPTGDWGDDKGTWLVYVLPYIEQENLFRLVPNIDTTYNPLGVARGIAAFTTARPAVFRCPSDSWNLNWALCNYVGSLGPQCSDSGCSYDPFAYLCNSLPGIPASPSAGSSSNSSEIRGMFSRLGAQINMAAVSDGTSNTILIGEGLPEEHDHFSDNSWSHINGGASHLTTLPPINYRTRDRTGACTPTTTTNRNWNIAWGFKSRHTGGANFVFVDGSVTFLSDNIDRTLYQYLGARADGQVANRP</sequence>
<keyword evidence="1" id="KW-0812">Transmembrane</keyword>
<dbReference type="EMBL" id="LR593887">
    <property type="protein sequence ID" value="VTS04522.1"/>
    <property type="molecule type" value="Genomic_DNA"/>
</dbReference>
<dbReference type="Pfam" id="PF07596">
    <property type="entry name" value="SBP_bac_10"/>
    <property type="match status" value="1"/>
</dbReference>
<dbReference type="RefSeq" id="WP_162658729.1">
    <property type="nucleotide sequence ID" value="NZ_LR593887.1"/>
</dbReference>
<dbReference type="InterPro" id="IPR045584">
    <property type="entry name" value="Pilin-like"/>
</dbReference>
<dbReference type="Gene3D" id="3.30.700.10">
    <property type="entry name" value="Glycoprotein, Type 4 Pilin"/>
    <property type="match status" value="1"/>
</dbReference>
<protein>
    <recommendedName>
        <fullName evidence="2">DUF1559 domain-containing protein</fullName>
    </recommendedName>
</protein>
<accession>A0A6C2YQE6</accession>
<gene>
    <name evidence="3" type="ORF">GMBLW1_03830</name>
</gene>
<dbReference type="PANTHER" id="PTHR30093:SF2">
    <property type="entry name" value="TYPE II SECRETION SYSTEM PROTEIN H"/>
    <property type="match status" value="1"/>
</dbReference>
<keyword evidence="4" id="KW-1185">Reference proteome</keyword>
<keyword evidence="1" id="KW-0472">Membrane</keyword>
<dbReference type="NCBIfam" id="TIGR02532">
    <property type="entry name" value="IV_pilin_GFxxxE"/>
    <property type="match status" value="1"/>
</dbReference>
<keyword evidence="1" id="KW-1133">Transmembrane helix</keyword>
<dbReference type="InterPro" id="IPR027558">
    <property type="entry name" value="Pre_pil_HX9DG_C"/>
</dbReference>
<dbReference type="SUPFAM" id="SSF54523">
    <property type="entry name" value="Pili subunits"/>
    <property type="match status" value="1"/>
</dbReference>
<dbReference type="EMBL" id="LR586016">
    <property type="protein sequence ID" value="VIP03577.1"/>
    <property type="molecule type" value="Genomic_DNA"/>
</dbReference>
<dbReference type="InterPro" id="IPR012902">
    <property type="entry name" value="N_methyl_site"/>
</dbReference>
<evidence type="ECO:0000259" key="2">
    <source>
        <dbReference type="Pfam" id="PF07596"/>
    </source>
</evidence>
<dbReference type="NCBIfam" id="TIGR04294">
    <property type="entry name" value="pre_pil_HX9DG"/>
    <property type="match status" value="1"/>
</dbReference>
<dbReference type="KEGG" id="tim:GMBLW1_03830"/>
<dbReference type="Proteomes" id="UP000464378">
    <property type="component" value="Chromosome"/>
</dbReference>
<dbReference type="Pfam" id="PF07963">
    <property type="entry name" value="N_methyl"/>
    <property type="match status" value="1"/>
</dbReference>
<reference evidence="3" key="1">
    <citation type="submission" date="2019-04" db="EMBL/GenBank/DDBJ databases">
        <authorList>
            <consortium name="Science for Life Laboratories"/>
        </authorList>
    </citation>
    <scope>NUCLEOTIDE SEQUENCE</scope>
    <source>
        <strain evidence="3">MBLW1</strain>
    </source>
</reference>
<evidence type="ECO:0000313" key="3">
    <source>
        <dbReference type="EMBL" id="VIP03577.1"/>
    </source>
</evidence>
<dbReference type="AlphaFoldDB" id="A0A6C2YQE6"/>
<organism evidence="3">
    <name type="scientific">Tuwongella immobilis</name>
    <dbReference type="NCBI Taxonomy" id="692036"/>
    <lineage>
        <taxon>Bacteria</taxon>
        <taxon>Pseudomonadati</taxon>
        <taxon>Planctomycetota</taxon>
        <taxon>Planctomycetia</taxon>
        <taxon>Gemmatales</taxon>
        <taxon>Gemmataceae</taxon>
        <taxon>Tuwongella</taxon>
    </lineage>
</organism>
<dbReference type="InParanoid" id="A0A6C2YQE6"/>
<feature type="domain" description="DUF1559" evidence="2">
    <location>
        <begin position="38"/>
        <end position="303"/>
    </location>
</feature>
<proteinExistence type="predicted"/>
<dbReference type="PANTHER" id="PTHR30093">
    <property type="entry name" value="GENERAL SECRETION PATHWAY PROTEIN G"/>
    <property type="match status" value="1"/>
</dbReference>
<name>A0A6C2YQE6_9BACT</name>
<evidence type="ECO:0000256" key="1">
    <source>
        <dbReference type="SAM" id="Phobius"/>
    </source>
</evidence>
<feature type="transmembrane region" description="Helical" evidence="1">
    <location>
        <begin position="12"/>
        <end position="34"/>
    </location>
</feature>
<dbReference type="InterPro" id="IPR011453">
    <property type="entry name" value="DUF1559"/>
</dbReference>